<keyword evidence="2" id="KW-1185">Reference proteome</keyword>
<reference evidence="1" key="1">
    <citation type="submission" date="2025-08" db="UniProtKB">
        <authorList>
            <consortium name="Ensembl"/>
        </authorList>
    </citation>
    <scope>IDENTIFICATION</scope>
</reference>
<dbReference type="AlphaFoldDB" id="A0A3Q2YV60"/>
<protein>
    <submittedName>
        <fullName evidence="1">Uncharacterized protein</fullName>
    </submittedName>
</protein>
<evidence type="ECO:0000313" key="2">
    <source>
        <dbReference type="Proteomes" id="UP000264820"/>
    </source>
</evidence>
<proteinExistence type="predicted"/>
<evidence type="ECO:0000313" key="1">
    <source>
        <dbReference type="Ensembl" id="ENSHCOP00000017512.1"/>
    </source>
</evidence>
<dbReference type="GeneTree" id="ENSGT01010000223242"/>
<sequence>EQCKVARKWGATTRHLARRLARLPQTSHPGLGHVIAPLGLVKVQLLLGVGEHGQVGHGPLFAETGRHRQPALGATRPVNLEFAPLGTLRPPGFGPLGPEAKSFAICLAVRFGAIHLEISFPAFHTTSKQACCMRDQEMSISGQRRKMRFHVVTFFLAQRNPA</sequence>
<name>A0A3Q2YV60_HIPCM</name>
<reference evidence="1" key="2">
    <citation type="submission" date="2025-09" db="UniProtKB">
        <authorList>
            <consortium name="Ensembl"/>
        </authorList>
    </citation>
    <scope>IDENTIFICATION</scope>
</reference>
<accession>A0A3Q2YV60</accession>
<dbReference type="Proteomes" id="UP000264820">
    <property type="component" value="Unplaced"/>
</dbReference>
<organism evidence="1 2">
    <name type="scientific">Hippocampus comes</name>
    <name type="common">Tiger tail seahorse</name>
    <dbReference type="NCBI Taxonomy" id="109280"/>
    <lineage>
        <taxon>Eukaryota</taxon>
        <taxon>Metazoa</taxon>
        <taxon>Chordata</taxon>
        <taxon>Craniata</taxon>
        <taxon>Vertebrata</taxon>
        <taxon>Euteleostomi</taxon>
        <taxon>Actinopterygii</taxon>
        <taxon>Neopterygii</taxon>
        <taxon>Teleostei</taxon>
        <taxon>Neoteleostei</taxon>
        <taxon>Acanthomorphata</taxon>
        <taxon>Syngnathiaria</taxon>
        <taxon>Syngnathiformes</taxon>
        <taxon>Syngnathoidei</taxon>
        <taxon>Syngnathidae</taxon>
        <taxon>Hippocampus</taxon>
    </lineage>
</organism>
<dbReference type="Ensembl" id="ENSHCOT00000013571.1">
    <property type="protein sequence ID" value="ENSHCOP00000017512.1"/>
    <property type="gene ID" value="ENSHCOG00000001393.1"/>
</dbReference>